<dbReference type="EMBL" id="CM042026">
    <property type="protein sequence ID" value="KAI3804954.1"/>
    <property type="molecule type" value="Genomic_DNA"/>
</dbReference>
<dbReference type="Proteomes" id="UP001056120">
    <property type="component" value="Linkage Group LG09"/>
</dbReference>
<comment type="caution">
    <text evidence="1">The sequence shown here is derived from an EMBL/GenBank/DDBJ whole genome shotgun (WGS) entry which is preliminary data.</text>
</comment>
<accession>A0ACB9I9M9</accession>
<gene>
    <name evidence="1" type="ORF">L1987_26867</name>
</gene>
<evidence type="ECO:0000313" key="1">
    <source>
        <dbReference type="EMBL" id="KAI3804954.1"/>
    </source>
</evidence>
<protein>
    <submittedName>
        <fullName evidence="1">Uncharacterized protein</fullName>
    </submittedName>
</protein>
<proteinExistence type="predicted"/>
<name>A0ACB9I9M9_9ASTR</name>
<evidence type="ECO:0000313" key="2">
    <source>
        <dbReference type="Proteomes" id="UP001056120"/>
    </source>
</evidence>
<keyword evidence="2" id="KW-1185">Reference proteome</keyword>
<organism evidence="1 2">
    <name type="scientific">Smallanthus sonchifolius</name>
    <dbReference type="NCBI Taxonomy" id="185202"/>
    <lineage>
        <taxon>Eukaryota</taxon>
        <taxon>Viridiplantae</taxon>
        <taxon>Streptophyta</taxon>
        <taxon>Embryophyta</taxon>
        <taxon>Tracheophyta</taxon>
        <taxon>Spermatophyta</taxon>
        <taxon>Magnoliopsida</taxon>
        <taxon>eudicotyledons</taxon>
        <taxon>Gunneridae</taxon>
        <taxon>Pentapetalae</taxon>
        <taxon>asterids</taxon>
        <taxon>campanulids</taxon>
        <taxon>Asterales</taxon>
        <taxon>Asteraceae</taxon>
        <taxon>Asteroideae</taxon>
        <taxon>Heliantheae alliance</taxon>
        <taxon>Millerieae</taxon>
        <taxon>Smallanthus</taxon>
    </lineage>
</organism>
<reference evidence="2" key="1">
    <citation type="journal article" date="2022" name="Mol. Ecol. Resour.">
        <title>The genomes of chicory, endive, great burdock and yacon provide insights into Asteraceae palaeo-polyploidization history and plant inulin production.</title>
        <authorList>
            <person name="Fan W."/>
            <person name="Wang S."/>
            <person name="Wang H."/>
            <person name="Wang A."/>
            <person name="Jiang F."/>
            <person name="Liu H."/>
            <person name="Zhao H."/>
            <person name="Xu D."/>
            <person name="Zhang Y."/>
        </authorList>
    </citation>
    <scope>NUCLEOTIDE SEQUENCE [LARGE SCALE GENOMIC DNA]</scope>
    <source>
        <strain evidence="2">cv. Yunnan</strain>
    </source>
</reference>
<reference evidence="1 2" key="2">
    <citation type="journal article" date="2022" name="Mol. Ecol. Resour.">
        <title>The genomes of chicory, endive, great burdock and yacon provide insights into Asteraceae paleo-polyploidization history and plant inulin production.</title>
        <authorList>
            <person name="Fan W."/>
            <person name="Wang S."/>
            <person name="Wang H."/>
            <person name="Wang A."/>
            <person name="Jiang F."/>
            <person name="Liu H."/>
            <person name="Zhao H."/>
            <person name="Xu D."/>
            <person name="Zhang Y."/>
        </authorList>
    </citation>
    <scope>NUCLEOTIDE SEQUENCE [LARGE SCALE GENOMIC DNA]</scope>
    <source>
        <strain evidence="2">cv. Yunnan</strain>
        <tissue evidence="1">Leaves</tissue>
    </source>
</reference>
<sequence length="83" mass="9389">MMNAQPWSHSDRDNMISNKAGETGSMMNGPPKSNTGLHLKSPDGLIEMTHKYYDDTALPKLISLFEITYIIMPINSSWHAMYD</sequence>